<feature type="region of interest" description="Disordered" evidence="3">
    <location>
        <begin position="1"/>
        <end position="35"/>
    </location>
</feature>
<dbReference type="GO" id="GO:0005886">
    <property type="term" value="C:plasma membrane"/>
    <property type="evidence" value="ECO:0007669"/>
    <property type="project" value="TreeGrafter"/>
</dbReference>
<keyword evidence="6" id="KW-1185">Reference proteome</keyword>
<dbReference type="AlphaFoldDB" id="A0A426V2E6"/>
<dbReference type="PANTHER" id="PTHR32309">
    <property type="entry name" value="TYROSINE-PROTEIN KINASE"/>
    <property type="match status" value="1"/>
</dbReference>
<dbReference type="SUPFAM" id="SSF160246">
    <property type="entry name" value="EspE N-terminal domain-like"/>
    <property type="match status" value="1"/>
</dbReference>
<keyword evidence="5" id="KW-0808">Transferase</keyword>
<feature type="domain" description="CobQ/CobB/MinD/ParA nucleotide binding" evidence="4">
    <location>
        <begin position="139"/>
        <end position="232"/>
    </location>
</feature>
<evidence type="ECO:0000259" key="4">
    <source>
        <dbReference type="Pfam" id="PF01656"/>
    </source>
</evidence>
<protein>
    <submittedName>
        <fullName evidence="5">Polysaccharide biosynthesis tyrosine autokinase</fullName>
        <ecNumber evidence="5">2.7.10.2</ecNumber>
    </submittedName>
</protein>
<dbReference type="OrthoDB" id="9808257at2"/>
<dbReference type="RefSeq" id="WP_125245384.1">
    <property type="nucleotide sequence ID" value="NZ_RSED01000029.1"/>
</dbReference>
<evidence type="ECO:0000256" key="2">
    <source>
        <dbReference type="ARBA" id="ARBA00022840"/>
    </source>
</evidence>
<dbReference type="Proteomes" id="UP000269265">
    <property type="component" value="Unassembled WGS sequence"/>
</dbReference>
<dbReference type="InterPro" id="IPR037257">
    <property type="entry name" value="T2SS_E_N_sf"/>
</dbReference>
<dbReference type="InterPro" id="IPR027417">
    <property type="entry name" value="P-loop_NTPase"/>
</dbReference>
<dbReference type="PANTHER" id="PTHR32309:SF13">
    <property type="entry name" value="FERRIC ENTEROBACTIN TRANSPORT PROTEIN FEPE"/>
    <property type="match status" value="1"/>
</dbReference>
<accession>A0A426V2E6</accession>
<sequence length="309" mass="33556">MNSFQTSYPSSFGAPEDRKDPAFRDTEQGSAPDRSIGEIISQANKLSPEQIEQILNYQRENGVRFGEAAVQLGLANSDDVLWALAQQFHYPYASEGRGELNSELVVGARPFSEQAETFRTIRSHLIMKMYSGEGPRHALAVLSPNSGDGKTYFAANIAVAFSQLPGRTLLIDADMRTPRMHELFNLERGDVGLSSILSGRVASKVIQSVRELPSLFVLPVGVTPPNPLELLERPAFGLLIRELRTKFDRIIVDTPAASVGTDGAVTAAKCGAALVLARRNRTAVPSLESLVRTVGMGATQIVGTILNEY</sequence>
<feature type="compositionally biased region" description="Polar residues" evidence="3">
    <location>
        <begin position="1"/>
        <end position="10"/>
    </location>
</feature>
<dbReference type="InterPro" id="IPR005702">
    <property type="entry name" value="Wzc-like_C"/>
</dbReference>
<name>A0A426V2E6_9BURK</name>
<keyword evidence="2" id="KW-0067">ATP-binding</keyword>
<dbReference type="GO" id="GO:0005524">
    <property type="term" value="F:ATP binding"/>
    <property type="evidence" value="ECO:0007669"/>
    <property type="project" value="UniProtKB-KW"/>
</dbReference>
<evidence type="ECO:0000256" key="1">
    <source>
        <dbReference type="ARBA" id="ARBA00022741"/>
    </source>
</evidence>
<comment type="caution">
    <text evidence="5">The sequence shown here is derived from an EMBL/GenBank/DDBJ whole genome shotgun (WGS) entry which is preliminary data.</text>
</comment>
<dbReference type="SUPFAM" id="SSF52540">
    <property type="entry name" value="P-loop containing nucleoside triphosphate hydrolases"/>
    <property type="match status" value="1"/>
</dbReference>
<evidence type="ECO:0000313" key="5">
    <source>
        <dbReference type="EMBL" id="RRS01035.1"/>
    </source>
</evidence>
<dbReference type="Pfam" id="PF01656">
    <property type="entry name" value="CbiA"/>
    <property type="match status" value="1"/>
</dbReference>
<dbReference type="GO" id="GO:0004715">
    <property type="term" value="F:non-membrane spanning protein tyrosine kinase activity"/>
    <property type="evidence" value="ECO:0007669"/>
    <property type="project" value="UniProtKB-EC"/>
</dbReference>
<dbReference type="InterPro" id="IPR002586">
    <property type="entry name" value="CobQ/CobB/MinD/ParA_Nub-bd_dom"/>
</dbReference>
<feature type="compositionally biased region" description="Basic and acidic residues" evidence="3">
    <location>
        <begin position="15"/>
        <end position="27"/>
    </location>
</feature>
<evidence type="ECO:0000313" key="6">
    <source>
        <dbReference type="Proteomes" id="UP000269265"/>
    </source>
</evidence>
<dbReference type="NCBIfam" id="TIGR01007">
    <property type="entry name" value="eps_fam"/>
    <property type="match status" value="1"/>
</dbReference>
<dbReference type="Gene3D" id="3.40.50.300">
    <property type="entry name" value="P-loop containing nucleotide triphosphate hydrolases"/>
    <property type="match status" value="1"/>
</dbReference>
<evidence type="ECO:0000256" key="3">
    <source>
        <dbReference type="SAM" id="MobiDB-lite"/>
    </source>
</evidence>
<gene>
    <name evidence="5" type="ORF">EIP75_22165</name>
</gene>
<keyword evidence="1" id="KW-0547">Nucleotide-binding</keyword>
<dbReference type="EMBL" id="RSED01000029">
    <property type="protein sequence ID" value="RRS01035.1"/>
    <property type="molecule type" value="Genomic_DNA"/>
</dbReference>
<reference evidence="5 6" key="1">
    <citation type="submission" date="2018-12" db="EMBL/GenBank/DDBJ databases">
        <title>The whole draft genome of Aquabacterium sp. SJQ9.</title>
        <authorList>
            <person name="Sun L."/>
            <person name="Gao X."/>
            <person name="Chen W."/>
            <person name="Huang K."/>
        </authorList>
    </citation>
    <scope>NUCLEOTIDE SEQUENCE [LARGE SCALE GENOMIC DNA]</scope>
    <source>
        <strain evidence="5 6">SJQ9</strain>
    </source>
</reference>
<dbReference type="InterPro" id="IPR050445">
    <property type="entry name" value="Bact_polysacc_biosynth/exp"/>
</dbReference>
<keyword evidence="5" id="KW-0418">Kinase</keyword>
<dbReference type="CDD" id="cd05387">
    <property type="entry name" value="BY-kinase"/>
    <property type="match status" value="1"/>
</dbReference>
<dbReference type="EC" id="2.7.10.2" evidence="5"/>
<organism evidence="5 6">
    <name type="scientific">Aquabacterium soli</name>
    <dbReference type="NCBI Taxonomy" id="2493092"/>
    <lineage>
        <taxon>Bacteria</taxon>
        <taxon>Pseudomonadati</taxon>
        <taxon>Pseudomonadota</taxon>
        <taxon>Betaproteobacteria</taxon>
        <taxon>Burkholderiales</taxon>
        <taxon>Aquabacterium</taxon>
    </lineage>
</organism>
<proteinExistence type="predicted"/>